<dbReference type="Proteomes" id="UP001193389">
    <property type="component" value="Chromosome"/>
</dbReference>
<dbReference type="RefSeq" id="WP_318347555.1">
    <property type="nucleotide sequence ID" value="NZ_AP018694.1"/>
</dbReference>
<sequence>MKIRHTDIEINAVNPFQNCRLERKPYAVVLTDLVKNFKEGFVLAIDSEWGTGKTTFVKMWEQHLENNEFKTLYFNAWENDLENDVLVTLISELKELSSNRTEKAFKNVLSKAAPLAKSLALGLFKTQVEKYVGNELAKELLNQTSSTIADSLQVQIDNYTERKNGIKEFQKSLEKFVSSTSGDKPVVFIIDELDRCRPNYAVELLEKIKHLFCVPGIVFVLSIDKIQLGNAIRGVYGSDLIDATEYLRRFIDIEYSLPEPDIKIFTKYMYNYFGFDEFFSEQQRLRYDELKRDKSNFIDFATSLFTHERLTLRVQEKIFAQARLALTQFSANDYVVPSLFILLIYIKLKQNSIYNNLKNDRYSLQELINQVETILPDNLSDDDKHMYLYTLSMLLRSYNNSREYSNKEKLTVPDESNTKQRLTFTSKFDKSENNERLLSFLDSSRGYHSSMHDLGIKHLLKKIDITETIVMN</sequence>
<keyword evidence="3" id="KW-1185">Reference proteome</keyword>
<dbReference type="InterPro" id="IPR011646">
    <property type="entry name" value="KAP_P-loop"/>
</dbReference>
<organism evidence="2 3">
    <name type="scientific">Aquipluma nitroreducens</name>
    <dbReference type="NCBI Taxonomy" id="2010828"/>
    <lineage>
        <taxon>Bacteria</taxon>
        <taxon>Pseudomonadati</taxon>
        <taxon>Bacteroidota</taxon>
        <taxon>Bacteroidia</taxon>
        <taxon>Marinilabiliales</taxon>
        <taxon>Prolixibacteraceae</taxon>
        <taxon>Aquipluma</taxon>
    </lineage>
</organism>
<evidence type="ECO:0000313" key="3">
    <source>
        <dbReference type="Proteomes" id="UP001193389"/>
    </source>
</evidence>
<dbReference type="Pfam" id="PF07693">
    <property type="entry name" value="KAP_NTPase"/>
    <property type="match status" value="1"/>
</dbReference>
<dbReference type="InterPro" id="IPR052754">
    <property type="entry name" value="NTPase_KAP_P-loop"/>
</dbReference>
<feature type="domain" description="KAP NTPase" evidence="1">
    <location>
        <begin position="23"/>
        <end position="302"/>
    </location>
</feature>
<dbReference type="SUPFAM" id="SSF52540">
    <property type="entry name" value="P-loop containing nucleoside triphosphate hydrolases"/>
    <property type="match status" value="1"/>
</dbReference>
<dbReference type="EMBL" id="AP018694">
    <property type="protein sequence ID" value="BBE19296.1"/>
    <property type="molecule type" value="Genomic_DNA"/>
</dbReference>
<dbReference type="PANTHER" id="PTHR22674">
    <property type="entry name" value="NTPASE, KAP FAMILY P-LOOP DOMAIN-CONTAINING 1"/>
    <property type="match status" value="1"/>
</dbReference>
<protein>
    <submittedName>
        <fullName evidence="2">Phage protein</fullName>
    </submittedName>
</protein>
<dbReference type="InterPro" id="IPR027417">
    <property type="entry name" value="P-loop_NTPase"/>
</dbReference>
<gene>
    <name evidence="2" type="ORF">AQPE_3476</name>
</gene>
<accession>A0A5K7SCW6</accession>
<dbReference type="AlphaFoldDB" id="A0A5K7SCW6"/>
<reference evidence="2" key="1">
    <citation type="journal article" date="2020" name="Int. J. Syst. Evol. Microbiol.">
        <title>Aquipluma nitroreducens gen. nov. sp. nov., a novel facultatively anaerobic bacterium isolated from a freshwater lake.</title>
        <authorList>
            <person name="Watanabe M."/>
            <person name="Kojima H."/>
            <person name="Fukui M."/>
        </authorList>
    </citation>
    <scope>NUCLEOTIDE SEQUENCE</scope>
    <source>
        <strain evidence="2">MeG22</strain>
    </source>
</reference>
<name>A0A5K7SCW6_9BACT</name>
<evidence type="ECO:0000313" key="2">
    <source>
        <dbReference type="EMBL" id="BBE19296.1"/>
    </source>
</evidence>
<proteinExistence type="predicted"/>
<evidence type="ECO:0000259" key="1">
    <source>
        <dbReference type="Pfam" id="PF07693"/>
    </source>
</evidence>
<dbReference type="Gene3D" id="3.40.50.300">
    <property type="entry name" value="P-loop containing nucleotide triphosphate hydrolases"/>
    <property type="match status" value="1"/>
</dbReference>
<dbReference type="PANTHER" id="PTHR22674:SF6">
    <property type="entry name" value="NTPASE KAP FAMILY P-LOOP DOMAIN-CONTAINING PROTEIN 1"/>
    <property type="match status" value="1"/>
</dbReference>
<dbReference type="KEGG" id="anf:AQPE_3476"/>